<gene>
    <name evidence="1" type="ORF">GCM10011400_40250</name>
</gene>
<proteinExistence type="predicted"/>
<organism evidence="1 2">
    <name type="scientific">Paraburkholderia caffeinilytica</name>
    <dbReference type="NCBI Taxonomy" id="1761016"/>
    <lineage>
        <taxon>Bacteria</taxon>
        <taxon>Pseudomonadati</taxon>
        <taxon>Pseudomonadota</taxon>
        <taxon>Betaproteobacteria</taxon>
        <taxon>Burkholderiales</taxon>
        <taxon>Burkholderiaceae</taxon>
        <taxon>Paraburkholderia</taxon>
    </lineage>
</organism>
<name>A0ABQ1MYQ7_9BURK</name>
<keyword evidence="2" id="KW-1185">Reference proteome</keyword>
<dbReference type="Proteomes" id="UP000602004">
    <property type="component" value="Unassembled WGS sequence"/>
</dbReference>
<sequence length="71" mass="8282">MRDPRLTALASPPPAKLTCGKYDNTVDDQSDEVKHRCERQDLNGHCSILRTHKLWEQCKDEQRHLRIEKIG</sequence>
<evidence type="ECO:0000313" key="1">
    <source>
        <dbReference type="EMBL" id="GGC48835.1"/>
    </source>
</evidence>
<evidence type="ECO:0000313" key="2">
    <source>
        <dbReference type="Proteomes" id="UP000602004"/>
    </source>
</evidence>
<reference evidence="2" key="1">
    <citation type="journal article" date="2019" name="Int. J. Syst. Evol. Microbiol.">
        <title>The Global Catalogue of Microorganisms (GCM) 10K type strain sequencing project: providing services to taxonomists for standard genome sequencing and annotation.</title>
        <authorList>
            <consortium name="The Broad Institute Genomics Platform"/>
            <consortium name="The Broad Institute Genome Sequencing Center for Infectious Disease"/>
            <person name="Wu L."/>
            <person name="Ma J."/>
        </authorList>
    </citation>
    <scope>NUCLEOTIDE SEQUENCE [LARGE SCALE GENOMIC DNA]</scope>
    <source>
        <strain evidence="2">CGMCC 1.15103</strain>
    </source>
</reference>
<accession>A0ABQ1MYQ7</accession>
<dbReference type="EMBL" id="BMHL01000006">
    <property type="protein sequence ID" value="GGC48835.1"/>
    <property type="molecule type" value="Genomic_DNA"/>
</dbReference>
<protein>
    <submittedName>
        <fullName evidence="1">Uncharacterized protein</fullName>
    </submittedName>
</protein>
<comment type="caution">
    <text evidence="1">The sequence shown here is derived from an EMBL/GenBank/DDBJ whole genome shotgun (WGS) entry which is preliminary data.</text>
</comment>